<keyword evidence="2" id="KW-0732">Signal</keyword>
<dbReference type="Proteomes" id="UP001642487">
    <property type="component" value="Chromosome 4"/>
</dbReference>
<feature type="signal peptide" evidence="2">
    <location>
        <begin position="1"/>
        <end position="31"/>
    </location>
</feature>
<evidence type="ECO:0000256" key="2">
    <source>
        <dbReference type="SAM" id="SignalP"/>
    </source>
</evidence>
<dbReference type="Pfam" id="PF25829">
    <property type="entry name" value="DUF7953"/>
    <property type="match status" value="1"/>
</dbReference>
<evidence type="ECO:0000259" key="3">
    <source>
        <dbReference type="Pfam" id="PF25829"/>
    </source>
</evidence>
<name>A0ABP0YHQ5_9ROSI</name>
<keyword evidence="5" id="KW-1185">Reference proteome</keyword>
<sequence>MPIRRPLSFKVSTLFLIVSTFLSCQSGGVGSGFVTLDSIVIYKTHEWLASKPTVYFQCQGGNKTKLPDVQKEHVLYSFNGEESWQPLTEFESKKCKRCGFYEEDSIKSDDVFEEWEFCPSDFTAPAGKYVRFNAKEFNATFLCLQCTAYSKVTSTISPSHDGEKGMHSAVVIVISVVASIVLIIGMVVGYKYWQKKRREQDQARFLRLFEDGDDIEDELGLSDVI</sequence>
<reference evidence="4 5" key="1">
    <citation type="submission" date="2024-03" db="EMBL/GenBank/DDBJ databases">
        <authorList>
            <person name="Gkanogiannis A."/>
            <person name="Becerra Lopez-Lavalle L."/>
        </authorList>
    </citation>
    <scope>NUCLEOTIDE SEQUENCE [LARGE SCALE GENOMIC DNA]</scope>
</reference>
<evidence type="ECO:0000313" key="4">
    <source>
        <dbReference type="EMBL" id="CAK9320025.1"/>
    </source>
</evidence>
<protein>
    <recommendedName>
        <fullName evidence="3">DUF7953 domain-containing protein</fullName>
    </recommendedName>
</protein>
<keyword evidence="1" id="KW-0812">Transmembrane</keyword>
<evidence type="ECO:0000256" key="1">
    <source>
        <dbReference type="SAM" id="Phobius"/>
    </source>
</evidence>
<dbReference type="PANTHER" id="PTHR33780">
    <property type="entry name" value="EXPRESSED PROTEIN"/>
    <property type="match status" value="1"/>
</dbReference>
<dbReference type="PANTHER" id="PTHR33780:SF3">
    <property type="entry name" value="EXPRESSED PROTEIN"/>
    <property type="match status" value="1"/>
</dbReference>
<keyword evidence="1" id="KW-1133">Transmembrane helix</keyword>
<dbReference type="PROSITE" id="PS51257">
    <property type="entry name" value="PROKAR_LIPOPROTEIN"/>
    <property type="match status" value="1"/>
</dbReference>
<gene>
    <name evidence="4" type="ORF">CITCOLO1_LOCUS12064</name>
</gene>
<feature type="chain" id="PRO_5045273422" description="DUF7953 domain-containing protein" evidence="2">
    <location>
        <begin position="32"/>
        <end position="225"/>
    </location>
</feature>
<accession>A0ABP0YHQ5</accession>
<feature type="domain" description="DUF7953" evidence="3">
    <location>
        <begin position="32"/>
        <end position="143"/>
    </location>
</feature>
<dbReference type="InterPro" id="IPR057713">
    <property type="entry name" value="DUF7953"/>
</dbReference>
<proteinExistence type="predicted"/>
<evidence type="ECO:0000313" key="5">
    <source>
        <dbReference type="Proteomes" id="UP001642487"/>
    </source>
</evidence>
<feature type="transmembrane region" description="Helical" evidence="1">
    <location>
        <begin position="169"/>
        <end position="190"/>
    </location>
</feature>
<dbReference type="EMBL" id="OZ021738">
    <property type="protein sequence ID" value="CAK9320025.1"/>
    <property type="molecule type" value="Genomic_DNA"/>
</dbReference>
<organism evidence="4 5">
    <name type="scientific">Citrullus colocynthis</name>
    <name type="common">colocynth</name>
    <dbReference type="NCBI Taxonomy" id="252529"/>
    <lineage>
        <taxon>Eukaryota</taxon>
        <taxon>Viridiplantae</taxon>
        <taxon>Streptophyta</taxon>
        <taxon>Embryophyta</taxon>
        <taxon>Tracheophyta</taxon>
        <taxon>Spermatophyta</taxon>
        <taxon>Magnoliopsida</taxon>
        <taxon>eudicotyledons</taxon>
        <taxon>Gunneridae</taxon>
        <taxon>Pentapetalae</taxon>
        <taxon>rosids</taxon>
        <taxon>fabids</taxon>
        <taxon>Cucurbitales</taxon>
        <taxon>Cucurbitaceae</taxon>
        <taxon>Benincaseae</taxon>
        <taxon>Citrullus</taxon>
    </lineage>
</organism>
<keyword evidence="1" id="KW-0472">Membrane</keyword>